<dbReference type="PANTHER" id="PTHR35276:SF1">
    <property type="entry name" value="TRNA (MNM(5)S(2)U34)-METHYLTRANSFERASE, CHLOROPLASTIC"/>
    <property type="match status" value="1"/>
</dbReference>
<proteinExistence type="predicted"/>
<dbReference type="STRING" id="1246626.BleG1_2788"/>
<dbReference type="Gene3D" id="3.40.50.150">
    <property type="entry name" value="Vaccinia Virus protein VP39"/>
    <property type="match status" value="1"/>
</dbReference>
<dbReference type="EMBL" id="CP003923">
    <property type="protein sequence ID" value="AIC95353.1"/>
    <property type="molecule type" value="Genomic_DNA"/>
</dbReference>
<dbReference type="KEGG" id="ble:BleG1_2788"/>
<dbReference type="SUPFAM" id="SSF53335">
    <property type="entry name" value="S-adenosyl-L-methionine-dependent methyltransferases"/>
    <property type="match status" value="1"/>
</dbReference>
<reference evidence="1 2" key="1">
    <citation type="journal article" date="2014" name="Gene">
        <title>A comparative genomic analysis of the alkalitolerant soil bacterium Bacillus lehensis G1.</title>
        <authorList>
            <person name="Noor Y.M."/>
            <person name="Samsulrizal N.H."/>
            <person name="Jema'on N.A."/>
            <person name="Low K.O."/>
            <person name="Ramli A.N."/>
            <person name="Alias N.I."/>
            <person name="Damis S.I."/>
            <person name="Fuzi S.F."/>
            <person name="Isa M.N."/>
            <person name="Murad A.M."/>
            <person name="Raih M.F."/>
            <person name="Bakar F.D."/>
            <person name="Najimudin N."/>
            <person name="Mahadi N.M."/>
            <person name="Illias R.M."/>
        </authorList>
    </citation>
    <scope>NUCLEOTIDE SEQUENCE [LARGE SCALE GENOMIC DNA]</scope>
    <source>
        <strain evidence="1 2">G1</strain>
    </source>
</reference>
<gene>
    <name evidence="1" type="ORF">BleG1_2788</name>
</gene>
<organism evidence="1 2">
    <name type="scientific">Shouchella lehensis G1</name>
    <dbReference type="NCBI Taxonomy" id="1246626"/>
    <lineage>
        <taxon>Bacteria</taxon>
        <taxon>Bacillati</taxon>
        <taxon>Bacillota</taxon>
        <taxon>Bacilli</taxon>
        <taxon>Bacillales</taxon>
        <taxon>Bacillaceae</taxon>
        <taxon>Shouchella</taxon>
    </lineage>
</organism>
<dbReference type="GO" id="GO:0032259">
    <property type="term" value="P:methylation"/>
    <property type="evidence" value="ECO:0007669"/>
    <property type="project" value="UniProtKB-KW"/>
</dbReference>
<dbReference type="Proteomes" id="UP000027142">
    <property type="component" value="Chromosome"/>
</dbReference>
<dbReference type="InterPro" id="IPR010719">
    <property type="entry name" value="MnmM_MeTrfase"/>
</dbReference>
<dbReference type="PATRIC" id="fig|1246626.3.peg.2781"/>
<keyword evidence="1" id="KW-0808">Transferase</keyword>
<dbReference type="HOGENOM" id="CLU_079190_1_0_9"/>
<dbReference type="GO" id="GO:0008168">
    <property type="term" value="F:methyltransferase activity"/>
    <property type="evidence" value="ECO:0007669"/>
    <property type="project" value="UniProtKB-KW"/>
</dbReference>
<keyword evidence="1" id="KW-0489">Methyltransferase</keyword>
<evidence type="ECO:0000313" key="2">
    <source>
        <dbReference type="Proteomes" id="UP000027142"/>
    </source>
</evidence>
<dbReference type="PANTHER" id="PTHR35276">
    <property type="entry name" value="S-ADENOSYL-L-METHIONINE-DEPENDENT METHYLTRANSFERASES SUPERFAMILY PROTEIN"/>
    <property type="match status" value="1"/>
</dbReference>
<dbReference type="OrthoDB" id="9792989at2"/>
<name>A0A060M474_9BACI</name>
<evidence type="ECO:0000313" key="1">
    <source>
        <dbReference type="EMBL" id="AIC95353.1"/>
    </source>
</evidence>
<dbReference type="AlphaFoldDB" id="A0A060M474"/>
<dbReference type="eggNOG" id="COG0275">
    <property type="taxonomic scope" value="Bacteria"/>
</dbReference>
<dbReference type="Pfam" id="PF06962">
    <property type="entry name" value="rRNA_methylase"/>
    <property type="match status" value="1"/>
</dbReference>
<protein>
    <submittedName>
        <fullName evidence="1">rRNA methylase</fullName>
    </submittedName>
</protein>
<accession>A0A060M474</accession>
<keyword evidence="2" id="KW-1185">Reference proteome</keyword>
<dbReference type="InterPro" id="IPR029063">
    <property type="entry name" value="SAM-dependent_MTases_sf"/>
</dbReference>
<dbReference type="RefSeq" id="WP_038482087.1">
    <property type="nucleotide sequence ID" value="NZ_CP003923.1"/>
</dbReference>
<sequence>MKLKGVLPFARTLLQEVVQPGDTVVDATAGNGHDTLFLATLVGDTGMVISCDIQADAIQATAERLFQANMVERVELHQIGHEQLRHVSAFKSTAIKAAVFNLGYLPKGDKRITTKGDTTIEAIKQIYCQLTNEGRIVLVIYHGHPEGKVEKDAVLDFTRSFPQEEAHVAMYQFVNQRNNPPFVVVIEKRK</sequence>